<organism evidence="1">
    <name type="scientific">Opuntia streptacantha</name>
    <name type="common">Prickly pear cactus</name>
    <name type="synonym">Opuntia cardona</name>
    <dbReference type="NCBI Taxonomy" id="393608"/>
    <lineage>
        <taxon>Eukaryota</taxon>
        <taxon>Viridiplantae</taxon>
        <taxon>Streptophyta</taxon>
        <taxon>Embryophyta</taxon>
        <taxon>Tracheophyta</taxon>
        <taxon>Spermatophyta</taxon>
        <taxon>Magnoliopsida</taxon>
        <taxon>eudicotyledons</taxon>
        <taxon>Gunneridae</taxon>
        <taxon>Pentapetalae</taxon>
        <taxon>Caryophyllales</taxon>
        <taxon>Cactineae</taxon>
        <taxon>Cactaceae</taxon>
        <taxon>Opuntioideae</taxon>
        <taxon>Opuntia</taxon>
    </lineage>
</organism>
<name>A0A7C8Z8R7_OPUST</name>
<protein>
    <submittedName>
        <fullName evidence="1">Uncharacterized protein</fullName>
    </submittedName>
</protein>
<proteinExistence type="predicted"/>
<evidence type="ECO:0000313" key="1">
    <source>
        <dbReference type="EMBL" id="MBA4637278.1"/>
    </source>
</evidence>
<dbReference type="EMBL" id="GISG01103871">
    <property type="protein sequence ID" value="MBA4637278.1"/>
    <property type="molecule type" value="Transcribed_RNA"/>
</dbReference>
<sequence>MHNKFTINRKNIFALKTIVLVPFFGPKKTKRKRFFNIWRSKFDHSCEMMLRLKGGPELSSGDHYTILLRTNKSIPIFPKLSSGDHHRIVLLFTNKSQADKSNSYPFHIK</sequence>
<dbReference type="AlphaFoldDB" id="A0A7C8Z8R7"/>
<reference evidence="1" key="2">
    <citation type="submission" date="2020-07" db="EMBL/GenBank/DDBJ databases">
        <authorList>
            <person name="Vera ALvarez R."/>
            <person name="Arias-Moreno D.M."/>
            <person name="Jimenez-Jacinto V."/>
            <person name="Jimenez-Bremont J.F."/>
            <person name="Swaminathan K."/>
            <person name="Moose S.P."/>
            <person name="Guerrero-Gonzalez M.L."/>
            <person name="Marino-Ramirez L."/>
            <person name="Landsman D."/>
            <person name="Rodriguez-Kessler M."/>
            <person name="Delgado-Sanchez P."/>
        </authorList>
    </citation>
    <scope>NUCLEOTIDE SEQUENCE</scope>
    <source>
        <tissue evidence="1">Cladode</tissue>
    </source>
</reference>
<reference evidence="1" key="1">
    <citation type="journal article" date="2013" name="J. Plant Res.">
        <title>Effect of fungi and light on seed germination of three Opuntia species from semiarid lands of central Mexico.</title>
        <authorList>
            <person name="Delgado-Sanchez P."/>
            <person name="Jimenez-Bremont J.F."/>
            <person name="Guerrero-Gonzalez Mde L."/>
            <person name="Flores J."/>
        </authorList>
    </citation>
    <scope>NUCLEOTIDE SEQUENCE</scope>
    <source>
        <tissue evidence="1">Cladode</tissue>
    </source>
</reference>
<accession>A0A7C8Z8R7</accession>